<feature type="binding site" evidence="9">
    <location>
        <position position="310"/>
    </location>
    <ligand>
        <name>[4Fe-4S] cluster</name>
        <dbReference type="ChEBI" id="CHEBI:49883"/>
    </ligand>
</feature>
<dbReference type="Pfam" id="PF16803">
    <property type="entry name" value="DRE2_N"/>
    <property type="match status" value="1"/>
</dbReference>
<evidence type="ECO:0000256" key="8">
    <source>
        <dbReference type="ARBA" id="ARBA00023128"/>
    </source>
</evidence>
<dbReference type="GO" id="GO:0051537">
    <property type="term" value="F:2 iron, 2 sulfur cluster binding"/>
    <property type="evidence" value="ECO:0007669"/>
    <property type="project" value="UniProtKB-UniRule"/>
</dbReference>
<keyword evidence="13" id="KW-1185">Reference proteome</keyword>
<evidence type="ECO:0000256" key="3">
    <source>
        <dbReference type="ARBA" id="ARBA00022485"/>
    </source>
</evidence>
<feature type="domain" description="Fe-S cluster assembly protein Dre2 N-terminal" evidence="11">
    <location>
        <begin position="40"/>
        <end position="152"/>
    </location>
</feature>
<dbReference type="PANTHER" id="PTHR13273:SF14">
    <property type="entry name" value="ANAMORSIN"/>
    <property type="match status" value="1"/>
</dbReference>
<feature type="short sequence motif" description="Cx2C motif 2" evidence="9">
    <location>
        <begin position="307"/>
        <end position="310"/>
    </location>
</feature>
<comment type="similarity">
    <text evidence="2 9">Belongs to the anamorsin family.</text>
</comment>
<evidence type="ECO:0000256" key="1">
    <source>
        <dbReference type="ARBA" id="ARBA00001966"/>
    </source>
</evidence>
<dbReference type="GO" id="GO:0051539">
    <property type="term" value="F:4 iron, 4 sulfur cluster binding"/>
    <property type="evidence" value="ECO:0007669"/>
    <property type="project" value="UniProtKB-KW"/>
</dbReference>
<evidence type="ECO:0000256" key="7">
    <source>
        <dbReference type="ARBA" id="ARBA00023014"/>
    </source>
</evidence>
<dbReference type="STRING" id="2316362.A0A4Q2DQM1"/>
<proteinExistence type="inferred from homology"/>
<name>A0A4Q2DQM1_9AGAR</name>
<dbReference type="PANTHER" id="PTHR13273">
    <property type="entry name" value="ANAMORSIN"/>
    <property type="match status" value="1"/>
</dbReference>
<feature type="region of interest" description="Fe-S binding site B" evidence="9">
    <location>
        <begin position="296"/>
        <end position="310"/>
    </location>
</feature>
<feature type="binding site" evidence="9">
    <location>
        <position position="296"/>
    </location>
    <ligand>
        <name>[4Fe-4S] cluster</name>
        <dbReference type="ChEBI" id="CHEBI:49883"/>
    </ligand>
</feature>
<keyword evidence="3 9" id="KW-0004">4Fe-4S</keyword>
<dbReference type="GO" id="GO:0016226">
    <property type="term" value="P:iron-sulfur cluster assembly"/>
    <property type="evidence" value="ECO:0007669"/>
    <property type="project" value="UniProtKB-UniRule"/>
</dbReference>
<dbReference type="HAMAP" id="MF_03115">
    <property type="entry name" value="Anamorsin"/>
    <property type="match status" value="1"/>
</dbReference>
<evidence type="ECO:0000259" key="11">
    <source>
        <dbReference type="Pfam" id="PF16803"/>
    </source>
</evidence>
<evidence type="ECO:0000256" key="6">
    <source>
        <dbReference type="ARBA" id="ARBA00023004"/>
    </source>
</evidence>
<dbReference type="InterPro" id="IPR031838">
    <property type="entry name" value="Dre2_N"/>
</dbReference>
<feature type="short sequence motif" description="Cx2C motif 1" evidence="9">
    <location>
        <begin position="296"/>
        <end position="299"/>
    </location>
</feature>
<comment type="subcellular location">
    <subcellularLocation>
        <location evidence="9">Cytoplasm</location>
    </subcellularLocation>
    <subcellularLocation>
        <location evidence="9">Mitochondrion intermembrane space</location>
    </subcellularLocation>
</comment>
<feature type="binding site" evidence="9">
    <location>
        <position position="240"/>
    </location>
    <ligand>
        <name>[2Fe-2S] cluster</name>
        <dbReference type="ChEBI" id="CHEBI:190135"/>
    </ligand>
</feature>
<keyword evidence="6 9" id="KW-0408">Iron</keyword>
<feature type="binding site" evidence="9">
    <location>
        <position position="299"/>
    </location>
    <ligand>
        <name>[4Fe-4S] cluster</name>
        <dbReference type="ChEBI" id="CHEBI:49883"/>
    </ligand>
</feature>
<keyword evidence="8 9" id="KW-0496">Mitochondrion</keyword>
<evidence type="ECO:0000259" key="10">
    <source>
        <dbReference type="Pfam" id="PF05093"/>
    </source>
</evidence>
<feature type="domain" description="Anamorsin C-terminal" evidence="10">
    <location>
        <begin position="225"/>
        <end position="326"/>
    </location>
</feature>
<evidence type="ECO:0000256" key="4">
    <source>
        <dbReference type="ARBA" id="ARBA00022490"/>
    </source>
</evidence>
<comment type="cofactor">
    <cofactor evidence="9">
        <name>[2Fe-2S] cluster</name>
        <dbReference type="ChEBI" id="CHEBI:190135"/>
    </cofactor>
</comment>
<dbReference type="InterPro" id="IPR007785">
    <property type="entry name" value="Anamorsin"/>
</dbReference>
<gene>
    <name evidence="12" type="ORF">EST38_g4680</name>
</gene>
<comment type="caution">
    <text evidence="9">Lacks conserved residue(s) required for the propagation of feature annotation.</text>
</comment>
<dbReference type="OrthoDB" id="311633at2759"/>
<dbReference type="Pfam" id="PF05093">
    <property type="entry name" value="CIAPIN1"/>
    <property type="match status" value="1"/>
</dbReference>
<feature type="binding site" evidence="9">
    <location>
        <position position="245"/>
    </location>
    <ligand>
        <name>[2Fe-2S] cluster</name>
        <dbReference type="ChEBI" id="CHEBI:190135"/>
    </ligand>
</feature>
<dbReference type="GO" id="GO:0009055">
    <property type="term" value="F:electron transfer activity"/>
    <property type="evidence" value="ECO:0007669"/>
    <property type="project" value="UniProtKB-UniRule"/>
</dbReference>
<sequence length="333" mass="35005">MSPIAVDPLPAPARSKGPSLVIGSLSTAQDGAYQSLITDLEVSRRVDKQLLDRLVDDAATLEDSAYASVHVTLSPSDYESLSPKLPSLLSQVLKGLTPLGTLHLLNLTAAIQTLPSELTLAGFNILSSLDSGEGALVAQKPAHAVGTAVPLKKKVSADRELANAMKAASISTASSVPLLRKRPTDPAKKKALWALTTAESSAPSTPKIDAESLLTAEDKARPVPTCAPVDRSAPRRKKACKNCSCGLAELEEEDRINGKVVLIDSSLDGEAKAMTPEERERLIAAAKNAPKATSSCGSCFLGDAFRCASCPYLGLPAFNPGEKVEIDFGMDDY</sequence>
<organism evidence="12 13">
    <name type="scientific">Candolleomyces aberdarensis</name>
    <dbReference type="NCBI Taxonomy" id="2316362"/>
    <lineage>
        <taxon>Eukaryota</taxon>
        <taxon>Fungi</taxon>
        <taxon>Dikarya</taxon>
        <taxon>Basidiomycota</taxon>
        <taxon>Agaricomycotina</taxon>
        <taxon>Agaricomycetes</taxon>
        <taxon>Agaricomycetidae</taxon>
        <taxon>Agaricales</taxon>
        <taxon>Agaricineae</taxon>
        <taxon>Psathyrellaceae</taxon>
        <taxon>Candolleomyces</taxon>
    </lineage>
</organism>
<dbReference type="GO" id="GO:0005758">
    <property type="term" value="C:mitochondrial intermembrane space"/>
    <property type="evidence" value="ECO:0007669"/>
    <property type="project" value="UniProtKB-SubCell"/>
</dbReference>
<evidence type="ECO:0000313" key="12">
    <source>
        <dbReference type="EMBL" id="RXW21175.1"/>
    </source>
</evidence>
<dbReference type="EMBL" id="SDEE01000118">
    <property type="protein sequence ID" value="RXW21175.1"/>
    <property type="molecule type" value="Genomic_DNA"/>
</dbReference>
<reference evidence="12 13" key="1">
    <citation type="submission" date="2019-01" db="EMBL/GenBank/DDBJ databases">
        <title>Draft genome sequence of Psathyrella aberdarensis IHI B618.</title>
        <authorList>
            <person name="Buettner E."/>
            <person name="Kellner H."/>
        </authorList>
    </citation>
    <scope>NUCLEOTIDE SEQUENCE [LARGE SCALE GENOMIC DNA]</scope>
    <source>
        <strain evidence="12 13">IHI B618</strain>
    </source>
</reference>
<accession>A0A4Q2DQM1</accession>
<feature type="binding site" evidence="9">
    <location>
        <position position="243"/>
    </location>
    <ligand>
        <name>[2Fe-2S] cluster</name>
        <dbReference type="ChEBI" id="CHEBI:190135"/>
    </ligand>
</feature>
<comment type="domain">
    <text evidence="9">The twin Cx2C motifs are involved in the recognition by the mitochondrial MIA40-ERV1 disulfide relay system. The formation of 2 disulfide bonds in the Cx2C motifs through dithiol/disulfide exchange reactions effectively traps the protein in the mitochondrial intermembrane space.</text>
</comment>
<evidence type="ECO:0000313" key="13">
    <source>
        <dbReference type="Proteomes" id="UP000290288"/>
    </source>
</evidence>
<dbReference type="AlphaFoldDB" id="A0A4Q2DQM1"/>
<keyword evidence="5 9" id="KW-0479">Metal-binding</keyword>
<feature type="binding site" evidence="9">
    <location>
        <position position="307"/>
    </location>
    <ligand>
        <name>[4Fe-4S] cluster</name>
        <dbReference type="ChEBI" id="CHEBI:49883"/>
    </ligand>
</feature>
<feature type="binding site" evidence="9">
    <location>
        <position position="226"/>
    </location>
    <ligand>
        <name>[2Fe-2S] cluster</name>
        <dbReference type="ChEBI" id="CHEBI:190135"/>
    </ligand>
</feature>
<evidence type="ECO:0000256" key="5">
    <source>
        <dbReference type="ARBA" id="ARBA00022723"/>
    </source>
</evidence>
<dbReference type="InterPro" id="IPR046408">
    <property type="entry name" value="CIAPIN1"/>
</dbReference>
<keyword evidence="7 9" id="KW-0411">Iron-sulfur</keyword>
<keyword evidence="4 9" id="KW-0963">Cytoplasm</keyword>
<comment type="caution">
    <text evidence="12">The sequence shown here is derived from an EMBL/GenBank/DDBJ whole genome shotgun (WGS) entry which is preliminary data.</text>
</comment>
<dbReference type="Proteomes" id="UP000290288">
    <property type="component" value="Unassembled WGS sequence"/>
</dbReference>
<evidence type="ECO:0000256" key="9">
    <source>
        <dbReference type="HAMAP-Rule" id="MF_03115"/>
    </source>
</evidence>
<protein>
    <submittedName>
        <fullName evidence="12">Uncharacterized protein</fullName>
    </submittedName>
</protein>
<evidence type="ECO:0000256" key="2">
    <source>
        <dbReference type="ARBA" id="ARBA00008169"/>
    </source>
</evidence>
<dbReference type="GO" id="GO:0046872">
    <property type="term" value="F:metal ion binding"/>
    <property type="evidence" value="ECO:0007669"/>
    <property type="project" value="UniProtKB-KW"/>
</dbReference>
<comment type="cofactor">
    <cofactor evidence="1 9">
        <name>[4Fe-4S] cluster</name>
        <dbReference type="ChEBI" id="CHEBI:49883"/>
    </cofactor>
</comment>
<comment type="domain">
    <text evidence="9">The C-terminal domain binds 2 Fe-S clusters but is otherwise mostly in an intrinsically disordered conformation.</text>
</comment>
<keyword evidence="9" id="KW-0001">2Fe-2S</keyword>
<comment type="domain">
    <text evidence="9">The N-terminal domain has structural similarity with S-adenosyl-L-methionine-dependent methyltransferases, but does not bind S-adenosyl-L-methionine. It is required for correct assembly of the 2 Fe-S clusters.</text>
</comment>